<dbReference type="EMBL" id="JADCNL010000002">
    <property type="protein sequence ID" value="KAG0491329.1"/>
    <property type="molecule type" value="Genomic_DNA"/>
</dbReference>
<reference evidence="1 2" key="1">
    <citation type="journal article" date="2020" name="Nat. Food">
        <title>A phased Vanilla planifolia genome enables genetic improvement of flavour and production.</title>
        <authorList>
            <person name="Hasing T."/>
            <person name="Tang H."/>
            <person name="Brym M."/>
            <person name="Khazi F."/>
            <person name="Huang T."/>
            <person name="Chambers A.H."/>
        </authorList>
    </citation>
    <scope>NUCLEOTIDE SEQUENCE [LARGE SCALE GENOMIC DNA]</scope>
    <source>
        <tissue evidence="1">Leaf</tissue>
    </source>
</reference>
<dbReference type="AlphaFoldDB" id="A0A835RHE4"/>
<comment type="caution">
    <text evidence="1">The sequence shown here is derived from an EMBL/GenBank/DDBJ whole genome shotgun (WGS) entry which is preliminary data.</text>
</comment>
<protein>
    <submittedName>
        <fullName evidence="1">Uncharacterized protein</fullName>
    </submittedName>
</protein>
<evidence type="ECO:0000313" key="1">
    <source>
        <dbReference type="EMBL" id="KAG0491329.1"/>
    </source>
</evidence>
<dbReference type="Proteomes" id="UP000636800">
    <property type="component" value="Chromosome 2"/>
</dbReference>
<evidence type="ECO:0000313" key="2">
    <source>
        <dbReference type="Proteomes" id="UP000636800"/>
    </source>
</evidence>
<sequence>MPKIKEEVSKFIAKPNKSLWIDISKQIFKFFNLLRELTSFRNVEFPFMQQDDNNVGPKKNLGLRRQRDRLSWMKKRLSGLPKGEVPWIAFVASIQMLNCSFAREKLRR</sequence>
<name>A0A835RHE4_VANPL</name>
<accession>A0A835RHE4</accession>
<keyword evidence="2" id="KW-1185">Reference proteome</keyword>
<proteinExistence type="predicted"/>
<organism evidence="1 2">
    <name type="scientific">Vanilla planifolia</name>
    <name type="common">Vanilla</name>
    <dbReference type="NCBI Taxonomy" id="51239"/>
    <lineage>
        <taxon>Eukaryota</taxon>
        <taxon>Viridiplantae</taxon>
        <taxon>Streptophyta</taxon>
        <taxon>Embryophyta</taxon>
        <taxon>Tracheophyta</taxon>
        <taxon>Spermatophyta</taxon>
        <taxon>Magnoliopsida</taxon>
        <taxon>Liliopsida</taxon>
        <taxon>Asparagales</taxon>
        <taxon>Orchidaceae</taxon>
        <taxon>Vanilloideae</taxon>
        <taxon>Vanilleae</taxon>
        <taxon>Vanilla</taxon>
    </lineage>
</organism>
<dbReference type="OrthoDB" id="421979at2759"/>
<gene>
    <name evidence="1" type="ORF">HPP92_004727</name>
</gene>